<proteinExistence type="predicted"/>
<evidence type="ECO:0000256" key="1">
    <source>
        <dbReference type="SAM" id="MobiDB-lite"/>
    </source>
</evidence>
<evidence type="ECO:0000313" key="2">
    <source>
        <dbReference type="EMBL" id="SHM57123.1"/>
    </source>
</evidence>
<feature type="compositionally biased region" description="Basic and acidic residues" evidence="1">
    <location>
        <begin position="66"/>
        <end position="81"/>
    </location>
</feature>
<dbReference type="EMBL" id="FRBK01000012">
    <property type="protein sequence ID" value="SHM57123.1"/>
    <property type="molecule type" value="Genomic_DNA"/>
</dbReference>
<evidence type="ECO:0000313" key="3">
    <source>
        <dbReference type="Proteomes" id="UP000184388"/>
    </source>
</evidence>
<dbReference type="Proteomes" id="UP000184388">
    <property type="component" value="Unassembled WGS sequence"/>
</dbReference>
<accession>A0A9X8N0R2</accession>
<gene>
    <name evidence="2" type="ORF">SAMN05216268_11218</name>
</gene>
<sequence length="345" mass="36120">MGGRRAVGAGVPAAACPQAGGGSWAGRPTPSLRSGSGGPARAPDAPSPVVRRRPDHCQGASAPAARAREGAVRGRGGDRLRAGRRAGRLHECQRPRAPRAVGQRRPPRRREGEGRPPRWVDRRRAGQRLAADRPRRAREAGGRGRRDGPRGRCRGVAERGAVRVGLGVEDAPAGPAVRPAAGAGPWRDPRHGRSVAARAALAVSARSPVVPAQRAGLRLAERAAERAVRRFRVAERRRPRVRPVAAGAAGPAEVLPEVVGRRARVRVGGRGLLAVLTGVAAGGVGRLRGGRAGRGGGGRGSICFAGGEVRMVVDRLIPFARRPDHSAPRGAFSPLPWLTALRRSL</sequence>
<protein>
    <submittedName>
        <fullName evidence="2">Uncharacterized protein</fullName>
    </submittedName>
</protein>
<feature type="region of interest" description="Disordered" evidence="1">
    <location>
        <begin position="1"/>
        <end position="156"/>
    </location>
</feature>
<feature type="compositionally biased region" description="Low complexity" evidence="1">
    <location>
        <begin position="1"/>
        <end position="18"/>
    </location>
</feature>
<dbReference type="AlphaFoldDB" id="A0A9X8N0R2"/>
<organism evidence="2 3">
    <name type="scientific">Streptomyces yunnanensis</name>
    <dbReference type="NCBI Taxonomy" id="156453"/>
    <lineage>
        <taxon>Bacteria</taxon>
        <taxon>Bacillati</taxon>
        <taxon>Actinomycetota</taxon>
        <taxon>Actinomycetes</taxon>
        <taxon>Kitasatosporales</taxon>
        <taxon>Streptomycetaceae</taxon>
        <taxon>Streptomyces</taxon>
    </lineage>
</organism>
<feature type="compositionally biased region" description="Basic and acidic residues" evidence="1">
    <location>
        <begin position="109"/>
        <end position="156"/>
    </location>
</feature>
<name>A0A9X8N0R2_9ACTN</name>
<comment type="caution">
    <text evidence="2">The sequence shown here is derived from an EMBL/GenBank/DDBJ whole genome shotgun (WGS) entry which is preliminary data.</text>
</comment>
<reference evidence="3" key="1">
    <citation type="submission" date="2016-11" db="EMBL/GenBank/DDBJ databases">
        <authorList>
            <person name="Jaros S."/>
            <person name="Januszkiewicz K."/>
            <person name="Wedrychowicz H."/>
        </authorList>
    </citation>
    <scope>NUCLEOTIDE SEQUENCE [LARGE SCALE GENOMIC DNA]</scope>
    <source>
        <strain evidence="3">CGMCC 4.3555</strain>
    </source>
</reference>